<evidence type="ECO:0000313" key="3">
    <source>
        <dbReference type="Proteomes" id="UP000249203"/>
    </source>
</evidence>
<dbReference type="Proteomes" id="UP000249203">
    <property type="component" value="Unassembled WGS sequence"/>
</dbReference>
<evidence type="ECO:0000313" key="2">
    <source>
        <dbReference type="EMBL" id="RAK01789.1"/>
    </source>
</evidence>
<name>A0A327X560_9GAMM</name>
<accession>A0A327X560</accession>
<feature type="transmembrane region" description="Helical" evidence="1">
    <location>
        <begin position="12"/>
        <end position="34"/>
    </location>
</feature>
<keyword evidence="1" id="KW-1133">Transmembrane helix</keyword>
<dbReference type="AlphaFoldDB" id="A0A327X560"/>
<sequence>MQQATKTANLYLSTLLAGTSAWLLLMAILTHVQVTWAMADMYQQLASSGLDVSWRWWLLFGLSLTLLITLILLGRVGHSGSADDRVFFGLLYDELEESHPQDEAVRALAPPIQQVRVLLDDLRAVASQIQTQQQQAIELDGLHRQLQQQVSLSA</sequence>
<dbReference type="RefSeq" id="WP_241973990.1">
    <property type="nucleotide sequence ID" value="NZ_PIPK01000001.1"/>
</dbReference>
<reference evidence="2 3" key="1">
    <citation type="submission" date="2018-06" db="EMBL/GenBank/DDBJ databases">
        <title>Genomic Encyclopedia of Type Strains, Phase III (KMG-III): the genomes of soil and plant-associated and newly described type strains.</title>
        <authorList>
            <person name="Whitman W."/>
        </authorList>
    </citation>
    <scope>NUCLEOTIDE SEQUENCE [LARGE SCALE GENOMIC DNA]</scope>
    <source>
        <strain evidence="2 3">CGMCC 1.15366</strain>
    </source>
</reference>
<proteinExistence type="predicted"/>
<organism evidence="2 3">
    <name type="scientific">Aliidiomarina maris</name>
    <dbReference type="NCBI Taxonomy" id="531312"/>
    <lineage>
        <taxon>Bacteria</taxon>
        <taxon>Pseudomonadati</taxon>
        <taxon>Pseudomonadota</taxon>
        <taxon>Gammaproteobacteria</taxon>
        <taxon>Alteromonadales</taxon>
        <taxon>Idiomarinaceae</taxon>
        <taxon>Aliidiomarina</taxon>
    </lineage>
</organism>
<gene>
    <name evidence="2" type="ORF">B0I24_101423</name>
</gene>
<dbReference type="EMBL" id="QLMD01000001">
    <property type="protein sequence ID" value="RAK01789.1"/>
    <property type="molecule type" value="Genomic_DNA"/>
</dbReference>
<keyword evidence="1" id="KW-0472">Membrane</keyword>
<keyword evidence="1" id="KW-0812">Transmembrane</keyword>
<feature type="transmembrane region" description="Helical" evidence="1">
    <location>
        <begin position="54"/>
        <end position="73"/>
    </location>
</feature>
<evidence type="ECO:0000256" key="1">
    <source>
        <dbReference type="SAM" id="Phobius"/>
    </source>
</evidence>
<protein>
    <submittedName>
        <fullName evidence="2">Uncharacterized protein</fullName>
    </submittedName>
</protein>
<comment type="caution">
    <text evidence="2">The sequence shown here is derived from an EMBL/GenBank/DDBJ whole genome shotgun (WGS) entry which is preliminary data.</text>
</comment>